<dbReference type="AlphaFoldDB" id="A0A8W8K2R9"/>
<evidence type="ECO:0000259" key="3">
    <source>
        <dbReference type="PROSITE" id="PS50245"/>
    </source>
</evidence>
<dbReference type="Gene3D" id="2.30.30.190">
    <property type="entry name" value="CAP Gly-rich-like domain"/>
    <property type="match status" value="1"/>
</dbReference>
<dbReference type="SMART" id="SM01052">
    <property type="entry name" value="CAP_GLY"/>
    <property type="match status" value="1"/>
</dbReference>
<keyword evidence="5" id="KW-1185">Reference proteome</keyword>
<proteinExistence type="predicted"/>
<dbReference type="Pfam" id="PF01302">
    <property type="entry name" value="CAP_GLY"/>
    <property type="match status" value="1"/>
</dbReference>
<sequence>MDDIPESIDFKVPTLSGCQSKTAEDDGIYQEKGSQITGGRLRSGVKSNMSRSFSEGSFLDKGQSKRRFSYNSPFGMESRLREKERTELKSKIEELEAFKSKYEEEKQQKERLQRQVDSLSISQSDASQKLVKAGELNERLRQDNKKKTDQIEKYQRDTRFLEDRLRNLEIRASEVEKAELILDTTRLNLESTCVQLRDREHQIRRMESEQEDLNKKLALAQQKISDQEAKIVDLNWQVRHELTRNEGIEKNLEMIPKLKDTIKEKTKEVEVLKEEVQDKTALLAVARKSAREYKDQIRAMEHKIEKAEKMEAELEMAQCEVQTLKKLLQGKDQLVIQKSRALDVAKDVIETMNMSTEPEQIDKIVVLLEKMGATSKVSSNGSVCESSSGESDSRNNKIHCTQTKSSRTKDIDVNRNPYSMDENNVKNHRRPLSGGGFLDNVLKDQDSHTRPRTAVVRPVKRSQSYRDALPNKFTLQINGHQRPQSSSDHRHSTEKKTNAKYQPTVDYIIGIQDKTTLNSGSRPRSVSPRSPSWGSTKSRSENSNSLSLQSVNSSDSSDSEDNSTRTVEVLSKLRAKEREEILVRYVDVGDRIVIAVPQKPPRYGRKIAPKPKIYTGIVKYRGPLEQKYNSRIYVGVRLDEPDGDTDGTHKGKRYMYTPSDLGKFFKLIDLTSVLDPKKGKYKVVTSILAHHLEKGEKEMSASG</sequence>
<protein>
    <recommendedName>
        <fullName evidence="3">CAP-Gly domain-containing protein</fullName>
    </recommendedName>
</protein>
<reference evidence="4" key="1">
    <citation type="submission" date="2022-08" db="UniProtKB">
        <authorList>
            <consortium name="EnsemblMetazoa"/>
        </authorList>
    </citation>
    <scope>IDENTIFICATION</scope>
    <source>
        <strain evidence="4">05x7-T-G4-1.051#20</strain>
    </source>
</reference>
<evidence type="ECO:0000256" key="2">
    <source>
        <dbReference type="SAM" id="MobiDB-lite"/>
    </source>
</evidence>
<feature type="compositionally biased region" description="Polar residues" evidence="2">
    <location>
        <begin position="473"/>
        <end position="486"/>
    </location>
</feature>
<evidence type="ECO:0000256" key="1">
    <source>
        <dbReference type="SAM" id="Coils"/>
    </source>
</evidence>
<dbReference type="InterPro" id="IPR036859">
    <property type="entry name" value="CAP-Gly_dom_sf"/>
</dbReference>
<feature type="compositionally biased region" description="Low complexity" evidence="2">
    <location>
        <begin position="377"/>
        <end position="390"/>
    </location>
</feature>
<feature type="compositionally biased region" description="Basic and acidic residues" evidence="2">
    <location>
        <begin position="487"/>
        <end position="497"/>
    </location>
</feature>
<evidence type="ECO:0000313" key="4">
    <source>
        <dbReference type="EnsemblMetazoa" id="G22175.5:cds"/>
    </source>
</evidence>
<dbReference type="EnsemblMetazoa" id="G22175.5">
    <property type="protein sequence ID" value="G22175.5:cds"/>
    <property type="gene ID" value="G22175"/>
</dbReference>
<feature type="compositionally biased region" description="Polar residues" evidence="2">
    <location>
        <begin position="45"/>
        <end position="55"/>
    </location>
</feature>
<feature type="region of interest" description="Disordered" evidence="2">
    <location>
        <begin position="377"/>
        <end position="565"/>
    </location>
</feature>
<feature type="region of interest" description="Disordered" evidence="2">
    <location>
        <begin position="1"/>
        <end position="71"/>
    </location>
</feature>
<evidence type="ECO:0000313" key="5">
    <source>
        <dbReference type="Proteomes" id="UP000005408"/>
    </source>
</evidence>
<dbReference type="PROSITE" id="PS50245">
    <property type="entry name" value="CAP_GLY_2"/>
    <property type="match status" value="1"/>
</dbReference>
<keyword evidence="1" id="KW-0175">Coiled coil</keyword>
<dbReference type="SUPFAM" id="SSF74924">
    <property type="entry name" value="Cap-Gly domain"/>
    <property type="match status" value="1"/>
</dbReference>
<feature type="compositionally biased region" description="Low complexity" evidence="2">
    <location>
        <begin position="519"/>
        <end position="556"/>
    </location>
</feature>
<dbReference type="InterPro" id="IPR000938">
    <property type="entry name" value="CAP-Gly_domain"/>
</dbReference>
<accession>A0A8W8K2R9</accession>
<organism evidence="4 5">
    <name type="scientific">Magallana gigas</name>
    <name type="common">Pacific oyster</name>
    <name type="synonym">Crassostrea gigas</name>
    <dbReference type="NCBI Taxonomy" id="29159"/>
    <lineage>
        <taxon>Eukaryota</taxon>
        <taxon>Metazoa</taxon>
        <taxon>Spiralia</taxon>
        <taxon>Lophotrochozoa</taxon>
        <taxon>Mollusca</taxon>
        <taxon>Bivalvia</taxon>
        <taxon>Autobranchia</taxon>
        <taxon>Pteriomorphia</taxon>
        <taxon>Ostreida</taxon>
        <taxon>Ostreoidea</taxon>
        <taxon>Ostreidae</taxon>
        <taxon>Magallana</taxon>
    </lineage>
</organism>
<name>A0A8W8K2R9_MAGGI</name>
<dbReference type="Proteomes" id="UP000005408">
    <property type="component" value="Unassembled WGS sequence"/>
</dbReference>
<feature type="coiled-coil region" evidence="1">
    <location>
        <begin position="81"/>
        <end position="327"/>
    </location>
</feature>
<feature type="domain" description="CAP-Gly" evidence="3">
    <location>
        <begin position="632"/>
        <end position="666"/>
    </location>
</feature>